<dbReference type="Pfam" id="PF01244">
    <property type="entry name" value="Peptidase_M19"/>
    <property type="match status" value="1"/>
</dbReference>
<dbReference type="PANTHER" id="PTHR10443">
    <property type="entry name" value="MICROSOMAL DIPEPTIDASE"/>
    <property type="match status" value="1"/>
</dbReference>
<dbReference type="AlphaFoldDB" id="A0A2P8E0S3"/>
<dbReference type="GO" id="GO:0006508">
    <property type="term" value="P:proteolysis"/>
    <property type="evidence" value="ECO:0007669"/>
    <property type="project" value="InterPro"/>
</dbReference>
<evidence type="ECO:0000313" key="2">
    <source>
        <dbReference type="Proteomes" id="UP000240708"/>
    </source>
</evidence>
<dbReference type="Proteomes" id="UP000240708">
    <property type="component" value="Unassembled WGS sequence"/>
</dbReference>
<dbReference type="OrthoDB" id="9804920at2"/>
<dbReference type="PROSITE" id="PS51365">
    <property type="entry name" value="RENAL_DIPEPTIDASE_2"/>
    <property type="match status" value="1"/>
</dbReference>
<keyword evidence="2" id="KW-1185">Reference proteome</keyword>
<dbReference type="GO" id="GO:0070573">
    <property type="term" value="F:metallodipeptidase activity"/>
    <property type="evidence" value="ECO:0007669"/>
    <property type="project" value="InterPro"/>
</dbReference>
<dbReference type="InterPro" id="IPR008257">
    <property type="entry name" value="Pept_M19"/>
</dbReference>
<evidence type="ECO:0000313" key="1">
    <source>
        <dbReference type="EMBL" id="PSL03049.1"/>
    </source>
</evidence>
<accession>A0A2P8E0S3</accession>
<comment type="caution">
    <text evidence="1">The sequence shown here is derived from an EMBL/GenBank/DDBJ whole genome shotgun (WGS) entry which is preliminary data.</text>
</comment>
<reference evidence="1 2" key="1">
    <citation type="submission" date="2018-03" db="EMBL/GenBank/DDBJ databases">
        <title>Genomic Encyclopedia of Archaeal and Bacterial Type Strains, Phase II (KMG-II): from individual species to whole genera.</title>
        <authorList>
            <person name="Goeker M."/>
        </authorList>
    </citation>
    <scope>NUCLEOTIDE SEQUENCE [LARGE SCALE GENOMIC DNA]</scope>
    <source>
        <strain evidence="1 2">DSM 28057</strain>
    </source>
</reference>
<organism evidence="1 2">
    <name type="scientific">Cecembia rubra</name>
    <dbReference type="NCBI Taxonomy" id="1485585"/>
    <lineage>
        <taxon>Bacteria</taxon>
        <taxon>Pseudomonadati</taxon>
        <taxon>Bacteroidota</taxon>
        <taxon>Cytophagia</taxon>
        <taxon>Cytophagales</taxon>
        <taxon>Cyclobacteriaceae</taxon>
        <taxon>Cecembia</taxon>
    </lineage>
</organism>
<name>A0A2P8E0S3_9BACT</name>
<sequence>MFTIDAHLDLSMNALEWNRDLRKPVAEINLREKDMDDKPDRGKATVSLPELRKGNIGLVVATQIARFVDKDNPLPGWHSPEQAWAQTQGQLAWYKAMEEEGEMVQIKDLESLEKHLHLWLNELPFGPKPIGYILSLEGADSLVNLSYLEKAYDYGLRALGPAHYGPGRYANGTDSTGKMGPKGLELLREMERLNIILDATHLCDDAFWQAMDHFHGSVWASHNNCRTLVNHNRQFSDDQLRHLIERDAVIGGAMDAWMMVPNWERGKSNPKEMECNLEKLIDHLDHICQLSGNADHIGIGSDLDGAFGKEQCPFDLDTIADLQKIPSLLSKRGYSSRDIEKVMFGNWLRFLRKAWKSDSRE</sequence>
<dbReference type="PANTHER" id="PTHR10443:SF12">
    <property type="entry name" value="DIPEPTIDASE"/>
    <property type="match status" value="1"/>
</dbReference>
<dbReference type="RefSeq" id="WP_106568048.1">
    <property type="nucleotide sequence ID" value="NZ_PYGF01000008.1"/>
</dbReference>
<gene>
    <name evidence="1" type="ORF">CLV48_108159</name>
</gene>
<protein>
    <submittedName>
        <fullName evidence="1">Membrane dipeptidase</fullName>
    </submittedName>
</protein>
<proteinExistence type="predicted"/>
<dbReference type="Gene3D" id="3.20.20.140">
    <property type="entry name" value="Metal-dependent hydrolases"/>
    <property type="match status" value="1"/>
</dbReference>
<dbReference type="EMBL" id="PYGF01000008">
    <property type="protein sequence ID" value="PSL03049.1"/>
    <property type="molecule type" value="Genomic_DNA"/>
</dbReference>
<dbReference type="SUPFAM" id="SSF51556">
    <property type="entry name" value="Metallo-dependent hydrolases"/>
    <property type="match status" value="1"/>
</dbReference>
<dbReference type="InterPro" id="IPR032466">
    <property type="entry name" value="Metal_Hydrolase"/>
</dbReference>